<dbReference type="AlphaFoldDB" id="A0A8K0D2R8"/>
<name>A0A8K0D2R8_IGNLU</name>
<reference evidence="1" key="1">
    <citation type="submission" date="2019-08" db="EMBL/GenBank/DDBJ databases">
        <title>The genome of the North American firefly Photinus pyralis.</title>
        <authorList>
            <consortium name="Photinus pyralis genome working group"/>
            <person name="Fallon T.R."/>
            <person name="Sander Lower S.E."/>
            <person name="Weng J.-K."/>
        </authorList>
    </citation>
    <scope>NUCLEOTIDE SEQUENCE</scope>
    <source>
        <strain evidence="1">TRF0915ILg1</strain>
        <tissue evidence="1">Whole body</tissue>
    </source>
</reference>
<dbReference type="EMBL" id="VTPC01003570">
    <property type="protein sequence ID" value="KAF2898355.1"/>
    <property type="molecule type" value="Genomic_DNA"/>
</dbReference>
<sequence length="237" mass="26287">MPRKYIKKKTEERYSRDDLLRAASDVKNRRNISENQLGNGRPIALSASVKNQIAECLKARARMGYPCNKEELRDVTRTYVVENICLETGSADETNKEAEIAGKSATKEKNLIHPIRPWLQRSQCSTPSENENSDTVSLVDLNNSVGKILPSLIYVCSSGQKDYSVITDICHIVINERRISSLIPATALRSIAQQLVERSPKICMDVDDDRNLNDTESAKSVPTTSLIASPIILGTGP</sequence>
<keyword evidence="2" id="KW-1185">Reference proteome</keyword>
<gene>
    <name evidence="1" type="ORF">ILUMI_07823</name>
</gene>
<proteinExistence type="predicted"/>
<evidence type="ECO:0000313" key="1">
    <source>
        <dbReference type="EMBL" id="KAF2898355.1"/>
    </source>
</evidence>
<protein>
    <submittedName>
        <fullName evidence="1">Uncharacterized protein</fullName>
    </submittedName>
</protein>
<evidence type="ECO:0000313" key="2">
    <source>
        <dbReference type="Proteomes" id="UP000801492"/>
    </source>
</evidence>
<dbReference type="Proteomes" id="UP000801492">
    <property type="component" value="Unassembled WGS sequence"/>
</dbReference>
<organism evidence="1 2">
    <name type="scientific">Ignelater luminosus</name>
    <name type="common">Cucubano</name>
    <name type="synonym">Pyrophorus luminosus</name>
    <dbReference type="NCBI Taxonomy" id="2038154"/>
    <lineage>
        <taxon>Eukaryota</taxon>
        <taxon>Metazoa</taxon>
        <taxon>Ecdysozoa</taxon>
        <taxon>Arthropoda</taxon>
        <taxon>Hexapoda</taxon>
        <taxon>Insecta</taxon>
        <taxon>Pterygota</taxon>
        <taxon>Neoptera</taxon>
        <taxon>Endopterygota</taxon>
        <taxon>Coleoptera</taxon>
        <taxon>Polyphaga</taxon>
        <taxon>Elateriformia</taxon>
        <taxon>Elateroidea</taxon>
        <taxon>Elateridae</taxon>
        <taxon>Agrypninae</taxon>
        <taxon>Pyrophorini</taxon>
        <taxon>Ignelater</taxon>
    </lineage>
</organism>
<accession>A0A8K0D2R8</accession>
<dbReference type="OrthoDB" id="10035668at2759"/>
<comment type="caution">
    <text evidence="1">The sequence shown here is derived from an EMBL/GenBank/DDBJ whole genome shotgun (WGS) entry which is preliminary data.</text>
</comment>